<dbReference type="NCBIfam" id="TIGR03519">
    <property type="entry name" value="T9SS_PorP_fam"/>
    <property type="match status" value="1"/>
</dbReference>
<dbReference type="RefSeq" id="WP_212231584.1">
    <property type="nucleotide sequence ID" value="NZ_JAGUCN010000036.1"/>
</dbReference>
<name>A0ABS5KIK9_9BACT</name>
<dbReference type="Pfam" id="PF11751">
    <property type="entry name" value="PorP_SprF"/>
    <property type="match status" value="1"/>
</dbReference>
<dbReference type="Proteomes" id="UP000721861">
    <property type="component" value="Unassembled WGS sequence"/>
</dbReference>
<proteinExistence type="predicted"/>
<protein>
    <submittedName>
        <fullName evidence="1">Type IX secretion system membrane protein PorP/SprF</fullName>
    </submittedName>
</protein>
<dbReference type="InterPro" id="IPR019861">
    <property type="entry name" value="PorP/SprF_Bacteroidetes"/>
</dbReference>
<comment type="caution">
    <text evidence="1">The sequence shown here is derived from an EMBL/GenBank/DDBJ whole genome shotgun (WGS) entry which is preliminary data.</text>
</comment>
<reference evidence="1 2" key="1">
    <citation type="journal article" date="2014" name="Int. J. Syst. Evol. Microbiol.">
        <title>Carboxylicivirga gen. nov. in the family Marinilabiliaceae with two novel species, Carboxylicivirga mesophila sp. nov. and Carboxylicivirga taeanensis sp. nov., and reclassification of Cytophaga fermentans as Saccharicrinis fermentans gen. nov., comb. nov.</title>
        <authorList>
            <person name="Yang S.H."/>
            <person name="Seo H.S."/>
            <person name="Woo J.H."/>
            <person name="Oh H.M."/>
            <person name="Jang H."/>
            <person name="Lee J.H."/>
            <person name="Kim S.J."/>
            <person name="Kwon K.K."/>
        </authorList>
    </citation>
    <scope>NUCLEOTIDE SEQUENCE [LARGE SCALE GENOMIC DNA]</scope>
    <source>
        <strain evidence="1 2">JCM 18290</strain>
    </source>
</reference>
<organism evidence="1 2">
    <name type="scientific">Carboxylicivirga mesophila</name>
    <dbReference type="NCBI Taxonomy" id="1166478"/>
    <lineage>
        <taxon>Bacteria</taxon>
        <taxon>Pseudomonadati</taxon>
        <taxon>Bacteroidota</taxon>
        <taxon>Bacteroidia</taxon>
        <taxon>Marinilabiliales</taxon>
        <taxon>Marinilabiliaceae</taxon>
        <taxon>Carboxylicivirga</taxon>
    </lineage>
</organism>
<accession>A0ABS5KIK9</accession>
<gene>
    <name evidence="1" type="ORF">KEM09_20715</name>
</gene>
<evidence type="ECO:0000313" key="1">
    <source>
        <dbReference type="EMBL" id="MBS2213843.1"/>
    </source>
</evidence>
<evidence type="ECO:0000313" key="2">
    <source>
        <dbReference type="Proteomes" id="UP000721861"/>
    </source>
</evidence>
<sequence>MTIISINNQEASLSRRNITKYAGLVAAIMLLWLPNLAKGQQDPMYTQYMFNTLAYNPAYAGSREVLSLMALSRHQWVGFEGAPSTQTLTAHSSVGNNVGLGFTVMHDRLDPTTQSGVYFDYAYRIRTSAKGKLSFGIKGGFNFYQNRISSLSTGRVDEDPSLLGSDYSKLLPNFGFGLFYYTNKFYLGASIPKLLENKLADGDIEVLGTSGKENRHYFITSGYVFDLNNSLKFKPSILARFTQAAPMSMDINLNLLYNEKFWFGGFYRLDDAFGAIVQYQINQQFKVGYGYDMTTSELSKYNNGTHEIMLLYEFNFTKEKVQHPRYF</sequence>
<keyword evidence="2" id="KW-1185">Reference proteome</keyword>
<dbReference type="EMBL" id="JAGUCN010000036">
    <property type="protein sequence ID" value="MBS2213843.1"/>
    <property type="molecule type" value="Genomic_DNA"/>
</dbReference>